<comment type="function">
    <text evidence="9">Catalyzes the phospholipid dependent N-acylation of the N-terminal cysteine of apolipoprotein, the last step in lipoprotein maturation.</text>
</comment>
<reference evidence="11 12" key="1">
    <citation type="submission" date="2016-09" db="EMBL/GenBank/DDBJ databases">
        <authorList>
            <person name="Capua I."/>
            <person name="De Benedictis P."/>
            <person name="Joannis T."/>
            <person name="Lombin L.H."/>
            <person name="Cattoli G."/>
        </authorList>
    </citation>
    <scope>NUCLEOTIDE SEQUENCE [LARGE SCALE GENOMIC DNA]</scope>
    <source>
        <strain evidence="11 12">A7P-90m</strain>
    </source>
</reference>
<dbReference type="PANTHER" id="PTHR38686">
    <property type="entry name" value="APOLIPOPROTEIN N-ACYLTRANSFERASE"/>
    <property type="match status" value="1"/>
</dbReference>
<dbReference type="InterPro" id="IPR036526">
    <property type="entry name" value="C-N_Hydrolase_sf"/>
</dbReference>
<dbReference type="Proteomes" id="UP000199452">
    <property type="component" value="Unassembled WGS sequence"/>
</dbReference>
<feature type="transmembrane region" description="Helical" evidence="9">
    <location>
        <begin position="115"/>
        <end position="140"/>
    </location>
</feature>
<dbReference type="InterPro" id="IPR004563">
    <property type="entry name" value="Apolipo_AcylTrfase"/>
</dbReference>
<dbReference type="STRING" id="1640674.SAMN05216323_100959"/>
<feature type="transmembrane region" description="Helical" evidence="9">
    <location>
        <begin position="509"/>
        <end position="530"/>
    </location>
</feature>
<dbReference type="EMBL" id="FMYP01000009">
    <property type="protein sequence ID" value="SDB92001.1"/>
    <property type="molecule type" value="Genomic_DNA"/>
</dbReference>
<keyword evidence="8 9" id="KW-0012">Acyltransferase</keyword>
<organism evidence="11 12">
    <name type="scientific">Williamwhitmania taraxaci</name>
    <dbReference type="NCBI Taxonomy" id="1640674"/>
    <lineage>
        <taxon>Bacteria</taxon>
        <taxon>Pseudomonadati</taxon>
        <taxon>Bacteroidota</taxon>
        <taxon>Bacteroidia</taxon>
        <taxon>Bacteroidales</taxon>
        <taxon>Williamwhitmaniaceae</taxon>
        <taxon>Williamwhitmania</taxon>
    </lineage>
</organism>
<keyword evidence="4 9" id="KW-0808">Transferase</keyword>
<keyword evidence="11" id="KW-0449">Lipoprotein</keyword>
<dbReference type="Pfam" id="PF00795">
    <property type="entry name" value="CN_hydrolase"/>
    <property type="match status" value="1"/>
</dbReference>
<dbReference type="GO" id="GO:0016410">
    <property type="term" value="F:N-acyltransferase activity"/>
    <property type="evidence" value="ECO:0007669"/>
    <property type="project" value="UniProtKB-UniRule"/>
</dbReference>
<evidence type="ECO:0000256" key="5">
    <source>
        <dbReference type="ARBA" id="ARBA00022692"/>
    </source>
</evidence>
<sequence length="535" mass="60133">MKILESKRLPLLLSIASGLLLALPWYESFSGLILLFAFTPILYAEHLLSEKNARTRTVIMYAALAMAIWAGIDTWWIKNAATAGLIAAIIIHATFGSLVFALFHITKKRLGQTPGYISLIFFWIAFEYFYTNAEISFPWLTLGNGFAKDTFFIQWYEYTGIFGGSLWALLVNVVLFSTIISIIDRGKRHAYKMTIVTLCIVLLPIITSTIIYYNVVETGKKVNVVLLQPNIDPYHEKFDGLSSEEQTAILLNLAAEAVDSSTKLILGPETALQGRIMEESLELAPSIAMVKQFMEQHPNASMIVGMTSMKTYDTPYKPTPTARKYSDANQFYDRYNAALQINTSGFRVYHKSLLVVGVEKMPYLEYLPFIEELAVNLGGTIGSLGTQEERTVFQSSNDSIRVAPAICYESVYGEYYSGWVRNGANVGAIITNDGWWGDTPGYRQHLSYSSLRAIETRRYIARSANTGISAIINLKGEVVKRLGWWQRGYIKGEVVTNNKITFYAVWGDYIGRIATLLTLLMLPILLVKFLKRKGQ</sequence>
<dbReference type="EC" id="2.3.1.269" evidence="9"/>
<evidence type="ECO:0000313" key="11">
    <source>
        <dbReference type="EMBL" id="SDB92001.1"/>
    </source>
</evidence>
<proteinExistence type="inferred from homology"/>
<keyword evidence="5 9" id="KW-0812">Transmembrane</keyword>
<dbReference type="PANTHER" id="PTHR38686:SF1">
    <property type="entry name" value="APOLIPOPROTEIN N-ACYLTRANSFERASE"/>
    <property type="match status" value="1"/>
</dbReference>
<keyword evidence="12" id="KW-1185">Reference proteome</keyword>
<evidence type="ECO:0000256" key="3">
    <source>
        <dbReference type="ARBA" id="ARBA00022475"/>
    </source>
</evidence>
<dbReference type="PROSITE" id="PS50263">
    <property type="entry name" value="CN_HYDROLASE"/>
    <property type="match status" value="1"/>
</dbReference>
<dbReference type="GO" id="GO:0005886">
    <property type="term" value="C:plasma membrane"/>
    <property type="evidence" value="ECO:0007669"/>
    <property type="project" value="UniProtKB-SubCell"/>
</dbReference>
<dbReference type="RefSeq" id="WP_092436057.1">
    <property type="nucleotide sequence ID" value="NZ_FMYP01000009.1"/>
</dbReference>
<feature type="transmembrane region" description="Helical" evidence="9">
    <location>
        <begin position="195"/>
        <end position="215"/>
    </location>
</feature>
<feature type="transmembrane region" description="Helical" evidence="9">
    <location>
        <begin position="160"/>
        <end position="183"/>
    </location>
</feature>
<feature type="domain" description="CN hydrolase" evidence="10">
    <location>
        <begin position="227"/>
        <end position="496"/>
    </location>
</feature>
<feature type="transmembrane region" description="Helical" evidence="9">
    <location>
        <begin position="83"/>
        <end position="103"/>
    </location>
</feature>
<evidence type="ECO:0000256" key="9">
    <source>
        <dbReference type="HAMAP-Rule" id="MF_01148"/>
    </source>
</evidence>
<keyword evidence="3 9" id="KW-1003">Cell membrane</keyword>
<gene>
    <name evidence="9" type="primary">lnt</name>
    <name evidence="11" type="ORF">SAMN05216323_100959</name>
</gene>
<comment type="subcellular location">
    <subcellularLocation>
        <location evidence="1 9">Cell membrane</location>
        <topology evidence="1 9">Multi-pass membrane protein</topology>
    </subcellularLocation>
</comment>
<dbReference type="Pfam" id="PF20154">
    <property type="entry name" value="LNT_N"/>
    <property type="match status" value="1"/>
</dbReference>
<dbReference type="NCBIfam" id="TIGR00546">
    <property type="entry name" value="lnt"/>
    <property type="match status" value="1"/>
</dbReference>
<dbReference type="Gene3D" id="3.60.110.10">
    <property type="entry name" value="Carbon-nitrogen hydrolase"/>
    <property type="match status" value="1"/>
</dbReference>
<dbReference type="GO" id="GO:0042158">
    <property type="term" value="P:lipoprotein biosynthetic process"/>
    <property type="evidence" value="ECO:0007669"/>
    <property type="project" value="UniProtKB-UniRule"/>
</dbReference>
<evidence type="ECO:0000259" key="10">
    <source>
        <dbReference type="PROSITE" id="PS50263"/>
    </source>
</evidence>
<evidence type="ECO:0000313" key="12">
    <source>
        <dbReference type="Proteomes" id="UP000199452"/>
    </source>
</evidence>
<dbReference type="AlphaFoldDB" id="A0A1G6HCS9"/>
<name>A0A1G6HCS9_9BACT</name>
<dbReference type="CDD" id="cd07571">
    <property type="entry name" value="ALP_N-acyl_transferase"/>
    <property type="match status" value="1"/>
</dbReference>
<dbReference type="InterPro" id="IPR003010">
    <property type="entry name" value="C-N_Hydrolase"/>
</dbReference>
<evidence type="ECO:0000256" key="8">
    <source>
        <dbReference type="ARBA" id="ARBA00023315"/>
    </source>
</evidence>
<dbReference type="OrthoDB" id="9804277at2"/>
<keyword evidence="6 9" id="KW-1133">Transmembrane helix</keyword>
<dbReference type="HAMAP" id="MF_01148">
    <property type="entry name" value="Lnt"/>
    <property type="match status" value="1"/>
</dbReference>
<evidence type="ECO:0000256" key="6">
    <source>
        <dbReference type="ARBA" id="ARBA00022989"/>
    </source>
</evidence>
<comment type="similarity">
    <text evidence="2 9">Belongs to the CN hydrolase family. Apolipoprotein N-acyltransferase subfamily.</text>
</comment>
<comment type="pathway">
    <text evidence="9">Protein modification; lipoprotein biosynthesis (N-acyl transfer).</text>
</comment>
<keyword evidence="7 9" id="KW-0472">Membrane</keyword>
<accession>A0A1G6HCS9</accession>
<comment type="catalytic activity">
    <reaction evidence="9">
        <text>N-terminal S-1,2-diacyl-sn-glyceryl-L-cysteinyl-[lipoprotein] + a glycerophospholipid = N-acyl-S-1,2-diacyl-sn-glyceryl-L-cysteinyl-[lipoprotein] + a 2-acyl-sn-glycero-3-phospholipid + H(+)</text>
        <dbReference type="Rhea" id="RHEA:48228"/>
        <dbReference type="Rhea" id="RHEA-COMP:14681"/>
        <dbReference type="Rhea" id="RHEA-COMP:14684"/>
        <dbReference type="ChEBI" id="CHEBI:15378"/>
        <dbReference type="ChEBI" id="CHEBI:136912"/>
        <dbReference type="ChEBI" id="CHEBI:140656"/>
        <dbReference type="ChEBI" id="CHEBI:140657"/>
        <dbReference type="ChEBI" id="CHEBI:140660"/>
        <dbReference type="EC" id="2.3.1.269"/>
    </reaction>
</comment>
<evidence type="ECO:0000256" key="4">
    <source>
        <dbReference type="ARBA" id="ARBA00022679"/>
    </source>
</evidence>
<evidence type="ECO:0000256" key="1">
    <source>
        <dbReference type="ARBA" id="ARBA00004651"/>
    </source>
</evidence>
<dbReference type="InterPro" id="IPR045378">
    <property type="entry name" value="LNT_N"/>
</dbReference>
<dbReference type="UniPathway" id="UPA00666"/>
<dbReference type="SUPFAM" id="SSF56317">
    <property type="entry name" value="Carbon-nitrogen hydrolase"/>
    <property type="match status" value="1"/>
</dbReference>
<feature type="transmembrane region" description="Helical" evidence="9">
    <location>
        <begin position="58"/>
        <end position="77"/>
    </location>
</feature>
<feature type="transmembrane region" description="Helical" evidence="9">
    <location>
        <begin position="9"/>
        <end position="26"/>
    </location>
</feature>
<protein>
    <recommendedName>
        <fullName evidence="9">Apolipoprotein N-acyltransferase</fullName>
        <shortName evidence="9">ALP N-acyltransferase</shortName>
        <ecNumber evidence="9">2.3.1.269</ecNumber>
    </recommendedName>
</protein>
<evidence type="ECO:0000256" key="2">
    <source>
        <dbReference type="ARBA" id="ARBA00010065"/>
    </source>
</evidence>
<evidence type="ECO:0000256" key="7">
    <source>
        <dbReference type="ARBA" id="ARBA00023136"/>
    </source>
</evidence>